<dbReference type="PANTHER" id="PTHR48111">
    <property type="entry name" value="REGULATOR OF RPOS"/>
    <property type="match status" value="1"/>
</dbReference>
<dbReference type="GO" id="GO:0032993">
    <property type="term" value="C:protein-DNA complex"/>
    <property type="evidence" value="ECO:0007669"/>
    <property type="project" value="TreeGrafter"/>
</dbReference>
<dbReference type="GO" id="GO:0006355">
    <property type="term" value="P:regulation of DNA-templated transcription"/>
    <property type="evidence" value="ECO:0007669"/>
    <property type="project" value="InterPro"/>
</dbReference>
<keyword evidence="11" id="KW-1185">Reference proteome</keyword>
<dbReference type="FunFam" id="3.40.50.2300:FF:000001">
    <property type="entry name" value="DNA-binding response regulator PhoB"/>
    <property type="match status" value="1"/>
</dbReference>
<dbReference type="EMBL" id="CP012033">
    <property type="protein sequence ID" value="AKP64113.1"/>
    <property type="molecule type" value="Genomic_DNA"/>
</dbReference>
<evidence type="ECO:0000256" key="7">
    <source>
        <dbReference type="PROSITE-ProRule" id="PRU01091"/>
    </source>
</evidence>
<keyword evidence="3" id="KW-0805">Transcription regulation</keyword>
<feature type="DNA-binding region" description="OmpR/PhoB-type" evidence="7">
    <location>
        <begin position="129"/>
        <end position="227"/>
    </location>
</feature>
<dbReference type="SMART" id="SM00862">
    <property type="entry name" value="Trans_reg_C"/>
    <property type="match status" value="1"/>
</dbReference>
<keyword evidence="1 6" id="KW-0597">Phosphoprotein</keyword>
<sequence length="235" mass="26599">MKVTILLVEDEEGLRTLLSAELGFEEYAVIACASGEDALTQFAQHQSEISLIILDWMLPGIDGLGVLRKIRRHYDVPIIMMTARNYVGDKVSGLDAGADDYITKPFETEELLARIRVILRRNVVKNINDKKFRVGPISLDTKTRQVFGNDVEIQLTQREFDLLLVFMQHVDEVMTRDDLLDAVWGTSFEGQINIVDVYVRYLRNKLKGAVSGQLIQTVRGVGYRLTGDGDEENHI</sequence>
<dbReference type="InterPro" id="IPR036388">
    <property type="entry name" value="WH-like_DNA-bd_sf"/>
</dbReference>
<evidence type="ECO:0000256" key="2">
    <source>
        <dbReference type="ARBA" id="ARBA00023012"/>
    </source>
</evidence>
<dbReference type="AlphaFoldDB" id="A0AAC8UTZ2"/>
<feature type="domain" description="Response regulatory" evidence="8">
    <location>
        <begin position="4"/>
        <end position="119"/>
    </location>
</feature>
<dbReference type="Pfam" id="PF00072">
    <property type="entry name" value="Response_reg"/>
    <property type="match status" value="1"/>
</dbReference>
<proteinExistence type="predicted"/>
<feature type="modified residue" description="4-aspartylphosphate" evidence="6">
    <location>
        <position position="55"/>
    </location>
</feature>
<dbReference type="InterPro" id="IPR001867">
    <property type="entry name" value="OmpR/PhoB-type_DNA-bd"/>
</dbReference>
<accession>A0AAC8UTZ2</accession>
<dbReference type="Pfam" id="PF00486">
    <property type="entry name" value="Trans_reg_C"/>
    <property type="match status" value="1"/>
</dbReference>
<dbReference type="GO" id="GO:0000156">
    <property type="term" value="F:phosphorelay response regulator activity"/>
    <property type="evidence" value="ECO:0007669"/>
    <property type="project" value="TreeGrafter"/>
</dbReference>
<evidence type="ECO:0000259" key="8">
    <source>
        <dbReference type="PROSITE" id="PS50110"/>
    </source>
</evidence>
<dbReference type="PANTHER" id="PTHR48111:SF22">
    <property type="entry name" value="REGULATOR OF RPOS"/>
    <property type="match status" value="1"/>
</dbReference>
<dbReference type="FunFam" id="1.10.10.10:FF:000005">
    <property type="entry name" value="Two-component system response regulator"/>
    <property type="match status" value="1"/>
</dbReference>
<keyword evidence="2" id="KW-0902">Two-component regulatory system</keyword>
<keyword evidence="4 7" id="KW-0238">DNA-binding</keyword>
<dbReference type="InterPro" id="IPR001789">
    <property type="entry name" value="Sig_transdc_resp-reg_receiver"/>
</dbReference>
<protein>
    <submittedName>
        <fullName evidence="10">PhoB family transcriptional regulator</fullName>
    </submittedName>
</protein>
<gene>
    <name evidence="10" type="ORF">ABN16_03260</name>
</gene>
<dbReference type="SUPFAM" id="SSF52172">
    <property type="entry name" value="CheY-like"/>
    <property type="match status" value="1"/>
</dbReference>
<evidence type="ECO:0000256" key="6">
    <source>
        <dbReference type="PROSITE-ProRule" id="PRU00169"/>
    </source>
</evidence>
<dbReference type="RefSeq" id="WP_048732900.1">
    <property type="nucleotide sequence ID" value="NZ_CP012033.1"/>
</dbReference>
<dbReference type="Gene3D" id="1.10.10.10">
    <property type="entry name" value="Winged helix-like DNA-binding domain superfamily/Winged helix DNA-binding domain"/>
    <property type="match status" value="1"/>
</dbReference>
<dbReference type="KEGG" id="lko:ABN16_03260"/>
<keyword evidence="5" id="KW-0804">Transcription</keyword>
<dbReference type="InterPro" id="IPR039420">
    <property type="entry name" value="WalR-like"/>
</dbReference>
<dbReference type="PROSITE" id="PS50110">
    <property type="entry name" value="RESPONSE_REGULATORY"/>
    <property type="match status" value="1"/>
</dbReference>
<organism evidence="10 11">
    <name type="scientific">Levilactobacillus koreensis</name>
    <dbReference type="NCBI Taxonomy" id="637971"/>
    <lineage>
        <taxon>Bacteria</taxon>
        <taxon>Bacillati</taxon>
        <taxon>Bacillota</taxon>
        <taxon>Bacilli</taxon>
        <taxon>Lactobacillales</taxon>
        <taxon>Lactobacillaceae</taxon>
        <taxon>Levilactobacillus</taxon>
    </lineage>
</organism>
<dbReference type="GO" id="GO:0000976">
    <property type="term" value="F:transcription cis-regulatory region binding"/>
    <property type="evidence" value="ECO:0007669"/>
    <property type="project" value="TreeGrafter"/>
</dbReference>
<dbReference type="GO" id="GO:0005829">
    <property type="term" value="C:cytosol"/>
    <property type="evidence" value="ECO:0007669"/>
    <property type="project" value="TreeGrafter"/>
</dbReference>
<dbReference type="CDD" id="cd00383">
    <property type="entry name" value="trans_reg_C"/>
    <property type="match status" value="1"/>
</dbReference>
<evidence type="ECO:0000259" key="9">
    <source>
        <dbReference type="PROSITE" id="PS51755"/>
    </source>
</evidence>
<evidence type="ECO:0000256" key="3">
    <source>
        <dbReference type="ARBA" id="ARBA00023015"/>
    </source>
</evidence>
<evidence type="ECO:0000256" key="5">
    <source>
        <dbReference type="ARBA" id="ARBA00023163"/>
    </source>
</evidence>
<name>A0AAC8UTZ2_9LACO</name>
<dbReference type="PROSITE" id="PS51755">
    <property type="entry name" value="OMPR_PHOB"/>
    <property type="match status" value="1"/>
</dbReference>
<dbReference type="Gene3D" id="3.40.50.2300">
    <property type="match status" value="1"/>
</dbReference>
<dbReference type="Gene3D" id="6.10.250.690">
    <property type="match status" value="1"/>
</dbReference>
<dbReference type="SMART" id="SM00448">
    <property type="entry name" value="REC"/>
    <property type="match status" value="1"/>
</dbReference>
<dbReference type="CDD" id="cd17574">
    <property type="entry name" value="REC_OmpR"/>
    <property type="match status" value="1"/>
</dbReference>
<evidence type="ECO:0000313" key="10">
    <source>
        <dbReference type="EMBL" id="AKP64113.1"/>
    </source>
</evidence>
<dbReference type="InterPro" id="IPR011006">
    <property type="entry name" value="CheY-like_superfamily"/>
</dbReference>
<feature type="domain" description="OmpR/PhoB-type" evidence="9">
    <location>
        <begin position="129"/>
        <end position="227"/>
    </location>
</feature>
<evidence type="ECO:0000256" key="4">
    <source>
        <dbReference type="ARBA" id="ARBA00023125"/>
    </source>
</evidence>
<dbReference type="Proteomes" id="UP000036000">
    <property type="component" value="Chromosome"/>
</dbReference>
<reference evidence="10 11" key="1">
    <citation type="submission" date="2015-07" db="EMBL/GenBank/DDBJ databases">
        <title>Lactobacillus korensis/26-25/ whole genome sequencing.</title>
        <authorList>
            <person name="Kim M.K."/>
            <person name="Im W.-T."/>
            <person name="Srinivasan S."/>
            <person name="Lee J.-J."/>
        </authorList>
    </citation>
    <scope>NUCLEOTIDE SEQUENCE [LARGE SCALE GENOMIC DNA]</scope>
    <source>
        <strain evidence="10 11">26-25</strain>
    </source>
</reference>
<evidence type="ECO:0000256" key="1">
    <source>
        <dbReference type="ARBA" id="ARBA00022553"/>
    </source>
</evidence>
<evidence type="ECO:0000313" key="11">
    <source>
        <dbReference type="Proteomes" id="UP000036000"/>
    </source>
</evidence>